<evidence type="ECO:0000313" key="1">
    <source>
        <dbReference type="EMBL" id="QXP44794.1"/>
    </source>
</evidence>
<evidence type="ECO:0000313" key="2">
    <source>
        <dbReference type="Proteomes" id="UP000316416"/>
    </source>
</evidence>
<dbReference type="RefSeq" id="WP_195873053.1">
    <property type="nucleotide sequence ID" value="NZ_CP045503.2"/>
</dbReference>
<reference evidence="1" key="1">
    <citation type="submission" date="2021-07" db="EMBL/GenBank/DDBJ databases">
        <title>Shewanella sp. YLB-07 whole genome sequence.</title>
        <authorList>
            <person name="Yu L."/>
        </authorList>
    </citation>
    <scope>NUCLEOTIDE SEQUENCE</scope>
    <source>
        <strain evidence="1">YLB-08</strain>
    </source>
</reference>
<accession>A0ABX8S677</accession>
<proteinExistence type="predicted"/>
<sequence length="52" mass="5631">MNKTTMITGLLLANENLPKEKKLKQAVIAVETSSSLAMVGKVKSQMKARGEL</sequence>
<gene>
    <name evidence="1" type="ORF">FM038_25420</name>
</gene>
<protein>
    <submittedName>
        <fullName evidence="1">Uncharacterized protein</fullName>
    </submittedName>
</protein>
<keyword evidence="2" id="KW-1185">Reference proteome</keyword>
<name>A0ABX8S677_9GAMM</name>
<organism evidence="1 2">
    <name type="scientific">Shewanella eurypsychrophilus</name>
    <dbReference type="NCBI Taxonomy" id="2593656"/>
    <lineage>
        <taxon>Bacteria</taxon>
        <taxon>Pseudomonadati</taxon>
        <taxon>Pseudomonadota</taxon>
        <taxon>Gammaproteobacteria</taxon>
        <taxon>Alteromonadales</taxon>
        <taxon>Shewanellaceae</taxon>
        <taxon>Shewanella</taxon>
    </lineage>
</organism>
<dbReference type="EMBL" id="CP045503">
    <property type="protein sequence ID" value="QXP44794.1"/>
    <property type="molecule type" value="Genomic_DNA"/>
</dbReference>
<dbReference type="Proteomes" id="UP000316416">
    <property type="component" value="Chromosome"/>
</dbReference>